<accession>A0A4Y7PNQ9</accession>
<name>A0A4Y7PNQ9_9AGAM</name>
<reference evidence="1 2" key="1">
    <citation type="submission" date="2018-06" db="EMBL/GenBank/DDBJ databases">
        <title>A transcriptomic atlas of mushroom development highlights an independent origin of complex multicellularity.</title>
        <authorList>
            <consortium name="DOE Joint Genome Institute"/>
            <person name="Krizsan K."/>
            <person name="Almasi E."/>
            <person name="Merenyi Z."/>
            <person name="Sahu N."/>
            <person name="Viragh M."/>
            <person name="Koszo T."/>
            <person name="Mondo S."/>
            <person name="Kiss B."/>
            <person name="Balint B."/>
            <person name="Kues U."/>
            <person name="Barry K."/>
            <person name="Hegedus J.C."/>
            <person name="Henrissat B."/>
            <person name="Johnson J."/>
            <person name="Lipzen A."/>
            <person name="Ohm R."/>
            <person name="Nagy I."/>
            <person name="Pangilinan J."/>
            <person name="Yan J."/>
            <person name="Xiong Y."/>
            <person name="Grigoriev I.V."/>
            <person name="Hibbett D.S."/>
            <person name="Nagy L.G."/>
        </authorList>
    </citation>
    <scope>NUCLEOTIDE SEQUENCE [LARGE SCALE GENOMIC DNA]</scope>
    <source>
        <strain evidence="1 2">SZMC22713</strain>
    </source>
</reference>
<evidence type="ECO:0000313" key="1">
    <source>
        <dbReference type="EMBL" id="TDL17057.1"/>
    </source>
</evidence>
<dbReference type="Proteomes" id="UP000294933">
    <property type="component" value="Unassembled WGS sequence"/>
</dbReference>
<keyword evidence="2" id="KW-1185">Reference proteome</keyword>
<protein>
    <submittedName>
        <fullName evidence="1">Uncharacterized protein</fullName>
    </submittedName>
</protein>
<proteinExistence type="predicted"/>
<dbReference type="EMBL" id="ML170229">
    <property type="protein sequence ID" value="TDL17057.1"/>
    <property type="molecule type" value="Genomic_DNA"/>
</dbReference>
<sequence length="248" mass="28111">MYITNVEVSTTDHARSRIEETRLSEPYAMLTESGVSRCPDTTVKTNTVYRFGTNTKRKIQELKVEISEVEFTLKTLANDREIVSSMHADLSKAKEWRTKSHGRVVMRDTSRCSLTGPDEGKAEVELEGDIENRGREQDVTGLKLEACPLASPGGMNGMVDGYGVARPHAWYIDEPEASAVPFAHELSELKPVENSSQDQCRATSDHHGKRQQRFSALDLFLRRFTIRPTECRSRTLVRFAVIRTRYRS</sequence>
<gene>
    <name evidence="1" type="ORF">BD410DRAFT_807645</name>
</gene>
<organism evidence="1 2">
    <name type="scientific">Rickenella mellea</name>
    <dbReference type="NCBI Taxonomy" id="50990"/>
    <lineage>
        <taxon>Eukaryota</taxon>
        <taxon>Fungi</taxon>
        <taxon>Dikarya</taxon>
        <taxon>Basidiomycota</taxon>
        <taxon>Agaricomycotina</taxon>
        <taxon>Agaricomycetes</taxon>
        <taxon>Hymenochaetales</taxon>
        <taxon>Rickenellaceae</taxon>
        <taxon>Rickenella</taxon>
    </lineage>
</organism>
<dbReference type="AlphaFoldDB" id="A0A4Y7PNQ9"/>
<evidence type="ECO:0000313" key="2">
    <source>
        <dbReference type="Proteomes" id="UP000294933"/>
    </source>
</evidence>
<dbReference type="VEuPathDB" id="FungiDB:BD410DRAFT_807645"/>